<reference evidence="1 2" key="1">
    <citation type="submission" date="2018-11" db="EMBL/GenBank/DDBJ databases">
        <authorList>
            <consortium name="Pathogen Informatics"/>
        </authorList>
    </citation>
    <scope>NUCLEOTIDE SEQUENCE [LARGE SCALE GENOMIC DNA]</scope>
</reference>
<accession>A0A3P7J1M2</accession>
<organism evidence="1 2">
    <name type="scientific">Strongylus vulgaris</name>
    <name type="common">Blood worm</name>
    <dbReference type="NCBI Taxonomy" id="40348"/>
    <lineage>
        <taxon>Eukaryota</taxon>
        <taxon>Metazoa</taxon>
        <taxon>Ecdysozoa</taxon>
        <taxon>Nematoda</taxon>
        <taxon>Chromadorea</taxon>
        <taxon>Rhabditida</taxon>
        <taxon>Rhabditina</taxon>
        <taxon>Rhabditomorpha</taxon>
        <taxon>Strongyloidea</taxon>
        <taxon>Strongylidae</taxon>
        <taxon>Strongylus</taxon>
    </lineage>
</organism>
<proteinExistence type="predicted"/>
<sequence>MISIVQSEVLGIAIDRGVDVDALKLVETVYVEVEVLGSSKSIVAFHIAVSKENELRGTNALESLGLEVRIPEKDDGEMCKSEDEGK</sequence>
<evidence type="ECO:0000313" key="2">
    <source>
        <dbReference type="Proteomes" id="UP000270094"/>
    </source>
</evidence>
<evidence type="ECO:0000313" key="1">
    <source>
        <dbReference type="EMBL" id="VDM71834.1"/>
    </source>
</evidence>
<gene>
    <name evidence="1" type="ORF">SVUK_LOCUS6832</name>
</gene>
<dbReference type="EMBL" id="UYYB01022321">
    <property type="protein sequence ID" value="VDM71834.1"/>
    <property type="molecule type" value="Genomic_DNA"/>
</dbReference>
<dbReference type="Proteomes" id="UP000270094">
    <property type="component" value="Unassembled WGS sequence"/>
</dbReference>
<keyword evidence="2" id="KW-1185">Reference proteome</keyword>
<protein>
    <submittedName>
        <fullName evidence="1">Uncharacterized protein</fullName>
    </submittedName>
</protein>
<dbReference type="AlphaFoldDB" id="A0A3P7J1M2"/>
<name>A0A3P7J1M2_STRVU</name>